<reference evidence="3 4" key="1">
    <citation type="journal article" date="2017" name="ISME J.">
        <title>Energy and carbon metabolisms in a deep terrestrial subsurface fluid microbial community.</title>
        <authorList>
            <person name="Momper L."/>
            <person name="Jungbluth S.P."/>
            <person name="Lee M.D."/>
            <person name="Amend J.P."/>
        </authorList>
    </citation>
    <scope>NUCLEOTIDE SEQUENCE [LARGE SCALE GENOMIC DNA]</scope>
    <source>
        <strain evidence="3">SURF_17</strain>
    </source>
</reference>
<comment type="caution">
    <text evidence="3">The sequence shown here is derived from an EMBL/GenBank/DDBJ whole genome shotgun (WGS) entry which is preliminary data.</text>
</comment>
<dbReference type="InterPro" id="IPR041657">
    <property type="entry name" value="HTH_17"/>
</dbReference>
<dbReference type="EMBL" id="QZKI01000009">
    <property type="protein sequence ID" value="RJP74893.1"/>
    <property type="molecule type" value="Genomic_DNA"/>
</dbReference>
<dbReference type="InterPro" id="IPR010093">
    <property type="entry name" value="SinI_DNA-bd"/>
</dbReference>
<dbReference type="GO" id="GO:0003677">
    <property type="term" value="F:DNA binding"/>
    <property type="evidence" value="ECO:0007669"/>
    <property type="project" value="UniProtKB-KW"/>
</dbReference>
<sequence>MNDMNVAAEWLTTKEAAQYLGVSEPTIFRWMREGTLSFFKIGGSTRFRRENLDLAARKVTGKQEAEQRAGRCPVCGHGFLLSGQVRSTGKIYFVPGKAKFFVLSDSNVEVSARACPACGHVDMFADTAKLTRLMRQEDSEASNRADEERDDDPGQI</sequence>
<dbReference type="SUPFAM" id="SSF46955">
    <property type="entry name" value="Putative DNA-binding domain"/>
    <property type="match status" value="1"/>
</dbReference>
<accession>A0A419F8N8</accession>
<evidence type="ECO:0000313" key="4">
    <source>
        <dbReference type="Proteomes" id="UP000285961"/>
    </source>
</evidence>
<feature type="region of interest" description="Disordered" evidence="1">
    <location>
        <begin position="135"/>
        <end position="156"/>
    </location>
</feature>
<protein>
    <submittedName>
        <fullName evidence="3">DNA-binding protein</fullName>
    </submittedName>
</protein>
<gene>
    <name evidence="3" type="ORF">C4532_01420</name>
</gene>
<name>A0A419F8N8_9BACT</name>
<feature type="compositionally biased region" description="Basic and acidic residues" evidence="1">
    <location>
        <begin position="135"/>
        <end position="147"/>
    </location>
</feature>
<evidence type="ECO:0000259" key="2">
    <source>
        <dbReference type="Pfam" id="PF12728"/>
    </source>
</evidence>
<dbReference type="Gene3D" id="1.10.1660.10">
    <property type="match status" value="1"/>
</dbReference>
<evidence type="ECO:0000256" key="1">
    <source>
        <dbReference type="SAM" id="MobiDB-lite"/>
    </source>
</evidence>
<proteinExistence type="predicted"/>
<evidence type="ECO:0000313" key="3">
    <source>
        <dbReference type="EMBL" id="RJP74893.1"/>
    </source>
</evidence>
<feature type="domain" description="Helix-turn-helix" evidence="2">
    <location>
        <begin position="10"/>
        <end position="53"/>
    </location>
</feature>
<dbReference type="Proteomes" id="UP000285961">
    <property type="component" value="Unassembled WGS sequence"/>
</dbReference>
<dbReference type="InterPro" id="IPR009061">
    <property type="entry name" value="DNA-bd_dom_put_sf"/>
</dbReference>
<dbReference type="AlphaFoldDB" id="A0A419F8N8"/>
<dbReference type="NCBIfam" id="TIGR01764">
    <property type="entry name" value="excise"/>
    <property type="match status" value="1"/>
</dbReference>
<organism evidence="3 4">
    <name type="scientific">Candidatus Abyssobacteria bacterium SURF_17</name>
    <dbReference type="NCBI Taxonomy" id="2093361"/>
    <lineage>
        <taxon>Bacteria</taxon>
        <taxon>Pseudomonadati</taxon>
        <taxon>Candidatus Hydrogenedentota</taxon>
        <taxon>Candidatus Abyssobacteria</taxon>
    </lineage>
</organism>
<dbReference type="Pfam" id="PF12728">
    <property type="entry name" value="HTH_17"/>
    <property type="match status" value="1"/>
</dbReference>
<keyword evidence="3" id="KW-0238">DNA-binding</keyword>